<feature type="domain" description="Protein kinase" evidence="7">
    <location>
        <begin position="13"/>
        <end position="288"/>
    </location>
</feature>
<keyword evidence="3 8" id="KW-0418">Kinase</keyword>
<dbReference type="PROSITE" id="PS00109">
    <property type="entry name" value="PROTEIN_KINASE_TYR"/>
    <property type="match status" value="1"/>
</dbReference>
<evidence type="ECO:0000313" key="9">
    <source>
        <dbReference type="Proteomes" id="UP000064967"/>
    </source>
</evidence>
<evidence type="ECO:0000313" key="8">
    <source>
        <dbReference type="EMBL" id="AKV03780.1"/>
    </source>
</evidence>
<dbReference type="Gene3D" id="1.10.510.10">
    <property type="entry name" value="Transferase(Phosphotransferase) domain 1"/>
    <property type="match status" value="1"/>
</dbReference>
<dbReference type="PROSITE" id="PS50011">
    <property type="entry name" value="PROTEIN_KINASE_DOM"/>
    <property type="match status" value="1"/>
</dbReference>
<dbReference type="Pfam" id="PF00069">
    <property type="entry name" value="Pkinase"/>
    <property type="match status" value="1"/>
</dbReference>
<dbReference type="CDD" id="cd14014">
    <property type="entry name" value="STKc_PknB_like"/>
    <property type="match status" value="1"/>
</dbReference>
<evidence type="ECO:0000256" key="2">
    <source>
        <dbReference type="ARBA" id="ARBA00022741"/>
    </source>
</evidence>
<dbReference type="SUPFAM" id="SSF56112">
    <property type="entry name" value="Protein kinase-like (PK-like)"/>
    <property type="match status" value="1"/>
</dbReference>
<reference evidence="8 9" key="1">
    <citation type="submission" date="2015-08" db="EMBL/GenBank/DDBJ databases">
        <authorList>
            <person name="Babu N.S."/>
            <person name="Beckwith C.J."/>
            <person name="Beseler K.G."/>
            <person name="Brison A."/>
            <person name="Carone J.V."/>
            <person name="Caskin T.P."/>
            <person name="Diamond M."/>
            <person name="Durham M.E."/>
            <person name="Foxe J.M."/>
            <person name="Go M."/>
            <person name="Henderson B.A."/>
            <person name="Jones I.B."/>
            <person name="McGettigan J.A."/>
            <person name="Micheletti S.J."/>
            <person name="Nasrallah M.E."/>
            <person name="Ortiz D."/>
            <person name="Piller C.R."/>
            <person name="Privatt S.R."/>
            <person name="Schneider S.L."/>
            <person name="Sharp S."/>
            <person name="Smith T.C."/>
            <person name="Stanton J.D."/>
            <person name="Ullery H.E."/>
            <person name="Wilson R.J."/>
            <person name="Serrano M.G."/>
            <person name="Buck G."/>
            <person name="Lee V."/>
            <person name="Wang Y."/>
            <person name="Carvalho R."/>
            <person name="Voegtly L."/>
            <person name="Shi R."/>
            <person name="Duckworth R."/>
            <person name="Johnson A."/>
            <person name="Loviza R."/>
            <person name="Walstead R."/>
            <person name="Shah Z."/>
            <person name="Kiflezghi M."/>
            <person name="Wade K."/>
            <person name="Ball S.L."/>
            <person name="Bradley K.W."/>
            <person name="Asai D.J."/>
            <person name="Bowman C.A."/>
            <person name="Russell D.A."/>
            <person name="Pope W.H."/>
            <person name="Jacobs-Sera D."/>
            <person name="Hendrix R.W."/>
            <person name="Hatfull G.F."/>
        </authorList>
    </citation>
    <scope>NUCLEOTIDE SEQUENCE [LARGE SCALE GENOMIC DNA]</scope>
    <source>
        <strain evidence="8 9">DSM 27648</strain>
    </source>
</reference>
<keyword evidence="8" id="KW-0723">Serine/threonine-protein kinase</keyword>
<dbReference type="InterPro" id="IPR011009">
    <property type="entry name" value="Kinase-like_dom_sf"/>
</dbReference>
<protein>
    <submittedName>
        <fullName evidence="8">Serine/threonine protein kinase PrkC, regulator of stationary phase</fullName>
    </submittedName>
</protein>
<dbReference type="KEGG" id="llu:AKJ09_10443"/>
<dbReference type="AlphaFoldDB" id="A0A0K1QED9"/>
<dbReference type="Gene3D" id="3.30.200.20">
    <property type="entry name" value="Phosphorylase Kinase, domain 1"/>
    <property type="match status" value="1"/>
</dbReference>
<keyword evidence="9" id="KW-1185">Reference proteome</keyword>
<keyword evidence="1" id="KW-0808">Transferase</keyword>
<dbReference type="PANTHER" id="PTHR43289:SF6">
    <property type="entry name" value="SERINE_THREONINE-PROTEIN KINASE NEKL-3"/>
    <property type="match status" value="1"/>
</dbReference>
<dbReference type="InterPro" id="IPR008266">
    <property type="entry name" value="Tyr_kinase_AS"/>
</dbReference>
<dbReference type="Proteomes" id="UP000064967">
    <property type="component" value="Chromosome"/>
</dbReference>
<sequence>MGDQPVVTRLGRYRLIAELGRGGMANVFLAVTEGAGGVQFNKLVVIKRLREHVAEDPEFVTMLIDEGRIAARLNHPNVVQTLEVGREGGELFLAMEYLDGQALHRILTRGRETFPLAMHLAVLTDVLVGIHDAHELKDFDGTPLNIVHRDVTPHNVFVTYNGQVKVVDFGIAKAEGRASETRSGTVKGKILYMAPEQARSLVLDRRADIFSVGVMLYEACIRGRMWQGMADADVVRALQNRTFPRSPRELAPDTHPELDRICRRALAAERTERYETAEEFAADLDAFMSAHLPRPSNRELGAWLSTLYQDRREVTRKLIEAQLADLKREAEDVTIVSVAEPIDVTGEEATDGTTQVLSPRKSPNDAAAEGDNSDSATPRRINRLRVGLFASAAVAAAAVIGVSAATRVHRPFTEPPPASDAGATDVTLIIRALPHETRFTIDEGGPVENPYIGKVKRDGTEHRITATAPGFEPRSQTVKFTDDVSLRFTLGRATPDAGHGP</sequence>
<feature type="binding site" evidence="5">
    <location>
        <position position="47"/>
    </location>
    <ligand>
        <name>ATP</name>
        <dbReference type="ChEBI" id="CHEBI:30616"/>
    </ligand>
</feature>
<evidence type="ECO:0000259" key="7">
    <source>
        <dbReference type="PROSITE" id="PS50011"/>
    </source>
</evidence>
<organism evidence="8 9">
    <name type="scientific">Labilithrix luteola</name>
    <dbReference type="NCBI Taxonomy" id="1391654"/>
    <lineage>
        <taxon>Bacteria</taxon>
        <taxon>Pseudomonadati</taxon>
        <taxon>Myxococcota</taxon>
        <taxon>Polyangia</taxon>
        <taxon>Polyangiales</taxon>
        <taxon>Labilitrichaceae</taxon>
        <taxon>Labilithrix</taxon>
    </lineage>
</organism>
<keyword evidence="4 5" id="KW-0067">ATP-binding</keyword>
<evidence type="ECO:0000256" key="1">
    <source>
        <dbReference type="ARBA" id="ARBA00022679"/>
    </source>
</evidence>
<dbReference type="STRING" id="1391654.AKJ09_10443"/>
<proteinExistence type="predicted"/>
<evidence type="ECO:0000256" key="4">
    <source>
        <dbReference type="ARBA" id="ARBA00022840"/>
    </source>
</evidence>
<dbReference type="GO" id="GO:0004674">
    <property type="term" value="F:protein serine/threonine kinase activity"/>
    <property type="evidence" value="ECO:0007669"/>
    <property type="project" value="UniProtKB-KW"/>
</dbReference>
<dbReference type="PROSITE" id="PS00107">
    <property type="entry name" value="PROTEIN_KINASE_ATP"/>
    <property type="match status" value="1"/>
</dbReference>
<dbReference type="InterPro" id="IPR017441">
    <property type="entry name" value="Protein_kinase_ATP_BS"/>
</dbReference>
<name>A0A0K1QED9_9BACT</name>
<dbReference type="InterPro" id="IPR000719">
    <property type="entry name" value="Prot_kinase_dom"/>
</dbReference>
<feature type="region of interest" description="Disordered" evidence="6">
    <location>
        <begin position="346"/>
        <end position="378"/>
    </location>
</feature>
<evidence type="ECO:0000256" key="6">
    <source>
        <dbReference type="SAM" id="MobiDB-lite"/>
    </source>
</evidence>
<evidence type="ECO:0000256" key="3">
    <source>
        <dbReference type="ARBA" id="ARBA00022777"/>
    </source>
</evidence>
<dbReference type="RefSeq" id="WP_146654494.1">
    <property type="nucleotide sequence ID" value="NZ_CP012333.1"/>
</dbReference>
<dbReference type="GO" id="GO:0005524">
    <property type="term" value="F:ATP binding"/>
    <property type="evidence" value="ECO:0007669"/>
    <property type="project" value="UniProtKB-UniRule"/>
</dbReference>
<keyword evidence="2 5" id="KW-0547">Nucleotide-binding</keyword>
<evidence type="ECO:0000256" key="5">
    <source>
        <dbReference type="PROSITE-ProRule" id="PRU10141"/>
    </source>
</evidence>
<accession>A0A0K1QED9</accession>
<dbReference type="PANTHER" id="PTHR43289">
    <property type="entry name" value="MITOGEN-ACTIVATED PROTEIN KINASE KINASE KINASE 20-RELATED"/>
    <property type="match status" value="1"/>
</dbReference>
<dbReference type="EMBL" id="CP012333">
    <property type="protein sequence ID" value="AKV03780.1"/>
    <property type="molecule type" value="Genomic_DNA"/>
</dbReference>
<gene>
    <name evidence="8" type="ORF">AKJ09_10443</name>
</gene>
<dbReference type="OrthoDB" id="9801841at2"/>